<keyword evidence="4" id="KW-1185">Reference proteome</keyword>
<dbReference type="Proteomes" id="UP000663828">
    <property type="component" value="Unassembled WGS sequence"/>
</dbReference>
<dbReference type="GO" id="GO:0008195">
    <property type="term" value="F:phosphatidate phosphatase activity"/>
    <property type="evidence" value="ECO:0007669"/>
    <property type="project" value="InterPro"/>
</dbReference>
<evidence type="ECO:0000313" key="4">
    <source>
        <dbReference type="Proteomes" id="UP000663828"/>
    </source>
</evidence>
<reference evidence="3" key="1">
    <citation type="submission" date="2021-02" db="EMBL/GenBank/DDBJ databases">
        <authorList>
            <person name="Nowell W R."/>
        </authorList>
    </citation>
    <scope>NUCLEOTIDE SEQUENCE</scope>
</reference>
<feature type="chain" id="PRO_5032559175" description="Phosphatidate phosphatase APP1 catalytic domain-containing protein" evidence="1">
    <location>
        <begin position="19"/>
        <end position="354"/>
    </location>
</feature>
<evidence type="ECO:0000313" key="3">
    <source>
        <dbReference type="EMBL" id="CAF0765735.1"/>
    </source>
</evidence>
<accession>A0A813QER6</accession>
<proteinExistence type="predicted"/>
<organism evidence="3 4">
    <name type="scientific">Adineta ricciae</name>
    <name type="common">Rotifer</name>
    <dbReference type="NCBI Taxonomy" id="249248"/>
    <lineage>
        <taxon>Eukaryota</taxon>
        <taxon>Metazoa</taxon>
        <taxon>Spiralia</taxon>
        <taxon>Gnathifera</taxon>
        <taxon>Rotifera</taxon>
        <taxon>Eurotatoria</taxon>
        <taxon>Bdelloidea</taxon>
        <taxon>Adinetida</taxon>
        <taxon>Adinetidae</taxon>
        <taxon>Adineta</taxon>
    </lineage>
</organism>
<dbReference type="PANTHER" id="PTHR28208:SF1">
    <property type="entry name" value="FILAMENT ORGANIZATION PROTEIN APP1-LIKE, PUTATIVE (AFU_ORTHOLOGUE AFUA_1G06650)-RELATED"/>
    <property type="match status" value="1"/>
</dbReference>
<evidence type="ECO:0000259" key="2">
    <source>
        <dbReference type="Pfam" id="PF09949"/>
    </source>
</evidence>
<dbReference type="Pfam" id="PF09949">
    <property type="entry name" value="APP1_cat"/>
    <property type="match status" value="1"/>
</dbReference>
<dbReference type="InterPro" id="IPR019236">
    <property type="entry name" value="APP1_cat"/>
</dbReference>
<keyword evidence="1" id="KW-0732">Signal</keyword>
<protein>
    <recommendedName>
        <fullName evidence="2">Phosphatidate phosphatase APP1 catalytic domain-containing protein</fullName>
    </recommendedName>
</protein>
<comment type="caution">
    <text evidence="3">The sequence shown here is derived from an EMBL/GenBank/DDBJ whole genome shotgun (WGS) entry which is preliminary data.</text>
</comment>
<gene>
    <name evidence="3" type="ORF">XAT740_LOCUS1178</name>
</gene>
<dbReference type="PANTHER" id="PTHR28208">
    <property type="entry name" value="PHOSPHATIDATE PHOSPHATASE APP1"/>
    <property type="match status" value="1"/>
</dbReference>
<evidence type="ECO:0000256" key="1">
    <source>
        <dbReference type="SAM" id="SignalP"/>
    </source>
</evidence>
<name>A0A813QER6_ADIRI</name>
<sequence>MSSTLFYLTLCLLSTTSAFILRNKENIILIPTAAFRDHSKVPSTDWLLYNKGWYYGENNVQAKILEKSLELIIKKDLDNNRIKLFTADGEENKDLCIDGLNRSMCTKTDDEGRIKNTFQLTDAELKQFIQAEGNTAKLFYQVSVPNRNIRATGEVYVCDDNGVTFISDIDDTIKITGVTSNTETLINTFSGEFKAVSGMSDIYQYWQKQYTATFAYLTASPDQLYPFLREFLDRENFPTGSYHMRHFTWLDKNFISFFMSSDYIKSKTDTIEMFINNTVNRTFVLIGDIFQKDPDIYAGIYAKYPSRIGKIFIRKYSNDETGQQRLEQVFKDVPKQKWGTFESGSDLPRDNFLV</sequence>
<feature type="signal peptide" evidence="1">
    <location>
        <begin position="1"/>
        <end position="18"/>
    </location>
</feature>
<dbReference type="InterPro" id="IPR052935">
    <property type="entry name" value="Mg2+_PAP"/>
</dbReference>
<dbReference type="AlphaFoldDB" id="A0A813QER6"/>
<dbReference type="EMBL" id="CAJNOR010000035">
    <property type="protein sequence ID" value="CAF0765735.1"/>
    <property type="molecule type" value="Genomic_DNA"/>
</dbReference>
<feature type="domain" description="Phosphatidate phosphatase APP1 catalytic" evidence="2">
    <location>
        <begin position="164"/>
        <end position="315"/>
    </location>
</feature>